<dbReference type="Proteomes" id="UP001597241">
    <property type="component" value="Unassembled WGS sequence"/>
</dbReference>
<comment type="caution">
    <text evidence="1">The sequence shown here is derived from an EMBL/GenBank/DDBJ whole genome shotgun (WGS) entry which is preliminary data.</text>
</comment>
<protein>
    <submittedName>
        <fullName evidence="1">HD domain-containing protein</fullName>
    </submittedName>
</protein>
<dbReference type="PANTHER" id="PTHR46246:SF1">
    <property type="entry name" value="GUANOSINE-3',5'-BIS(DIPHOSPHATE) 3'-PYROPHOSPHOHYDROLASE MESH1"/>
    <property type="match status" value="1"/>
</dbReference>
<name>A0ABW3WIZ6_9FLAO</name>
<dbReference type="PANTHER" id="PTHR46246">
    <property type="entry name" value="GUANOSINE-3',5'-BIS(DIPHOSPHATE) 3'-PYROPHOSPHOHYDROLASE MESH1"/>
    <property type="match status" value="1"/>
</dbReference>
<gene>
    <name evidence="1" type="ORF">ACFQ5N_00985</name>
</gene>
<dbReference type="SUPFAM" id="SSF109604">
    <property type="entry name" value="HD-domain/PDEase-like"/>
    <property type="match status" value="1"/>
</dbReference>
<sequence length="178" mass="20816">MIQDKYQKAIEFAGEKHKNQKMPGTNSNYLLHISNVAMEVLIAYNEKQDFDIYLAIQLAILHDTIEDTDTELDELKKKFGEKVAIGVSALTKNENLPSKLEQMKDSLKRINKLTKEVAIVKLADRITNLQEPPYYWTNEKKTSYCKEAEIINQTLENKNNYLNQRLQTKIIDYRKYLK</sequence>
<keyword evidence="2" id="KW-1185">Reference proteome</keyword>
<dbReference type="EMBL" id="JBHTMV010000001">
    <property type="protein sequence ID" value="MFD1292394.1"/>
    <property type="molecule type" value="Genomic_DNA"/>
</dbReference>
<dbReference type="RefSeq" id="WP_386806976.1">
    <property type="nucleotide sequence ID" value="NZ_JBHTMV010000001.1"/>
</dbReference>
<reference evidence="2" key="1">
    <citation type="journal article" date="2019" name="Int. J. Syst. Evol. Microbiol.">
        <title>The Global Catalogue of Microorganisms (GCM) 10K type strain sequencing project: providing services to taxonomists for standard genome sequencing and annotation.</title>
        <authorList>
            <consortium name="The Broad Institute Genomics Platform"/>
            <consortium name="The Broad Institute Genome Sequencing Center for Infectious Disease"/>
            <person name="Wu L."/>
            <person name="Ma J."/>
        </authorList>
    </citation>
    <scope>NUCLEOTIDE SEQUENCE [LARGE SCALE GENOMIC DNA]</scope>
    <source>
        <strain evidence="2">CCUG 62221</strain>
    </source>
</reference>
<evidence type="ECO:0000313" key="2">
    <source>
        <dbReference type="Proteomes" id="UP001597241"/>
    </source>
</evidence>
<accession>A0ABW3WIZ6</accession>
<dbReference type="Pfam" id="PF13328">
    <property type="entry name" value="HD_4"/>
    <property type="match status" value="1"/>
</dbReference>
<organism evidence="1 2">
    <name type="scientific">Lutibacter holmesii</name>
    <dbReference type="NCBI Taxonomy" id="1137985"/>
    <lineage>
        <taxon>Bacteria</taxon>
        <taxon>Pseudomonadati</taxon>
        <taxon>Bacteroidota</taxon>
        <taxon>Flavobacteriia</taxon>
        <taxon>Flavobacteriales</taxon>
        <taxon>Flavobacteriaceae</taxon>
        <taxon>Lutibacter</taxon>
    </lineage>
</organism>
<proteinExistence type="predicted"/>
<evidence type="ECO:0000313" key="1">
    <source>
        <dbReference type="EMBL" id="MFD1292394.1"/>
    </source>
</evidence>
<dbReference type="Gene3D" id="1.10.3210.10">
    <property type="entry name" value="Hypothetical protein af1432"/>
    <property type="match status" value="1"/>
</dbReference>
<dbReference type="InterPro" id="IPR052194">
    <property type="entry name" value="MESH1"/>
</dbReference>